<evidence type="ECO:0000313" key="2">
    <source>
        <dbReference type="Proteomes" id="UP000275267"/>
    </source>
</evidence>
<proteinExistence type="predicted"/>
<dbReference type="AlphaFoldDB" id="A0A3L6T0Z4"/>
<dbReference type="EMBL" id="PQIB02000003">
    <property type="protein sequence ID" value="RLN29074.1"/>
    <property type="molecule type" value="Genomic_DNA"/>
</dbReference>
<accession>A0A3L6T0Z4</accession>
<evidence type="ECO:0008006" key="3">
    <source>
        <dbReference type="Google" id="ProtNLM"/>
    </source>
</evidence>
<keyword evidence="2" id="KW-1185">Reference proteome</keyword>
<dbReference type="InterPro" id="IPR006912">
    <property type="entry name" value="Harbinger_derived_prot"/>
</dbReference>
<dbReference type="PANTHER" id="PTHR47150">
    <property type="entry name" value="OS12G0169200 PROTEIN"/>
    <property type="match status" value="1"/>
</dbReference>
<evidence type="ECO:0000313" key="1">
    <source>
        <dbReference type="EMBL" id="RLN29074.1"/>
    </source>
</evidence>
<dbReference type="STRING" id="4540.A0A3L6T0Z4"/>
<organism evidence="1 2">
    <name type="scientific">Panicum miliaceum</name>
    <name type="common">Proso millet</name>
    <name type="synonym">Broomcorn millet</name>
    <dbReference type="NCBI Taxonomy" id="4540"/>
    <lineage>
        <taxon>Eukaryota</taxon>
        <taxon>Viridiplantae</taxon>
        <taxon>Streptophyta</taxon>
        <taxon>Embryophyta</taxon>
        <taxon>Tracheophyta</taxon>
        <taxon>Spermatophyta</taxon>
        <taxon>Magnoliopsida</taxon>
        <taxon>Liliopsida</taxon>
        <taxon>Poales</taxon>
        <taxon>Poaceae</taxon>
        <taxon>PACMAD clade</taxon>
        <taxon>Panicoideae</taxon>
        <taxon>Panicodae</taxon>
        <taxon>Paniceae</taxon>
        <taxon>Panicinae</taxon>
        <taxon>Panicum</taxon>
        <taxon>Panicum sect. Panicum</taxon>
    </lineage>
</organism>
<dbReference type="Pfam" id="PF04827">
    <property type="entry name" value="Plant_tran"/>
    <property type="match status" value="1"/>
</dbReference>
<reference evidence="2" key="1">
    <citation type="journal article" date="2019" name="Nat. Commun.">
        <title>The genome of broomcorn millet.</title>
        <authorList>
            <person name="Zou C."/>
            <person name="Miki D."/>
            <person name="Li D."/>
            <person name="Tang Q."/>
            <person name="Xiao L."/>
            <person name="Rajput S."/>
            <person name="Deng P."/>
            <person name="Jia W."/>
            <person name="Huang R."/>
            <person name="Zhang M."/>
            <person name="Sun Y."/>
            <person name="Hu J."/>
            <person name="Fu X."/>
            <person name="Schnable P.S."/>
            <person name="Li F."/>
            <person name="Zhang H."/>
            <person name="Feng B."/>
            <person name="Zhu X."/>
            <person name="Liu R."/>
            <person name="Schnable J.C."/>
            <person name="Zhu J.-K."/>
            <person name="Zhang H."/>
        </authorList>
    </citation>
    <scope>NUCLEOTIDE SEQUENCE [LARGE SCALE GENOMIC DNA]</scope>
</reference>
<name>A0A3L6T0Z4_PANMI</name>
<comment type="caution">
    <text evidence="1">The sequence shown here is derived from an EMBL/GenBank/DDBJ whole genome shotgun (WGS) entry which is preliminary data.</text>
</comment>
<protein>
    <recommendedName>
        <fullName evidence="3">Nuclease HARBI1</fullName>
    </recommendedName>
</protein>
<dbReference type="Proteomes" id="UP000275267">
    <property type="component" value="Unassembled WGS sequence"/>
</dbReference>
<dbReference type="OrthoDB" id="624774at2759"/>
<dbReference type="PANTHER" id="PTHR47150:SF5">
    <property type="entry name" value="OS07G0546750 PROTEIN"/>
    <property type="match status" value="1"/>
</dbReference>
<gene>
    <name evidence="1" type="ORF">C2845_PM05G03130</name>
</gene>
<sequence length="264" mass="30310">MRLPNEEDTARLLAIGANRDFPGMLGSIDCMHWSQKNCPTAWHGMHHGHKKEPIIILEAVASKDLWIWQSFFGMPGSHNDINVLQRSPIFARLAEGEGPQVNFNINGNDYSMGYYLADGIYSSWATFVKTIPEAQGNKNKYFAKAQEACRKDVERAFGVLQSRFAIVRGPARLWDEDSLGDIMKACIIMHNIIVEDEKDEYTDEYDCNYDDMGEKVTVSHNDAPEIDAFIQNYKNIKNKETHTRLQADLIEHLWNYHPDLYHLD</sequence>